<proteinExistence type="predicted"/>
<accession>A0A5C3Q6T4</accession>
<dbReference type="Proteomes" id="UP000305067">
    <property type="component" value="Unassembled WGS sequence"/>
</dbReference>
<gene>
    <name evidence="1" type="ORF">BDV98DRAFT_574852</name>
</gene>
<protein>
    <submittedName>
        <fullName evidence="1">Uncharacterized protein</fullName>
    </submittedName>
</protein>
<organism evidence="1 2">
    <name type="scientific">Pterulicium gracile</name>
    <dbReference type="NCBI Taxonomy" id="1884261"/>
    <lineage>
        <taxon>Eukaryota</taxon>
        <taxon>Fungi</taxon>
        <taxon>Dikarya</taxon>
        <taxon>Basidiomycota</taxon>
        <taxon>Agaricomycotina</taxon>
        <taxon>Agaricomycetes</taxon>
        <taxon>Agaricomycetidae</taxon>
        <taxon>Agaricales</taxon>
        <taxon>Pleurotineae</taxon>
        <taxon>Pterulaceae</taxon>
        <taxon>Pterulicium</taxon>
    </lineage>
</organism>
<keyword evidence="2" id="KW-1185">Reference proteome</keyword>
<reference evidence="1 2" key="1">
    <citation type="journal article" date="2019" name="Nat. Ecol. Evol.">
        <title>Megaphylogeny resolves global patterns of mushroom evolution.</title>
        <authorList>
            <person name="Varga T."/>
            <person name="Krizsan K."/>
            <person name="Foldi C."/>
            <person name="Dima B."/>
            <person name="Sanchez-Garcia M."/>
            <person name="Sanchez-Ramirez S."/>
            <person name="Szollosi G.J."/>
            <person name="Szarkandi J.G."/>
            <person name="Papp V."/>
            <person name="Albert L."/>
            <person name="Andreopoulos W."/>
            <person name="Angelini C."/>
            <person name="Antonin V."/>
            <person name="Barry K.W."/>
            <person name="Bougher N.L."/>
            <person name="Buchanan P."/>
            <person name="Buyck B."/>
            <person name="Bense V."/>
            <person name="Catcheside P."/>
            <person name="Chovatia M."/>
            <person name="Cooper J."/>
            <person name="Damon W."/>
            <person name="Desjardin D."/>
            <person name="Finy P."/>
            <person name="Geml J."/>
            <person name="Haridas S."/>
            <person name="Hughes K."/>
            <person name="Justo A."/>
            <person name="Karasinski D."/>
            <person name="Kautmanova I."/>
            <person name="Kiss B."/>
            <person name="Kocsube S."/>
            <person name="Kotiranta H."/>
            <person name="LaButti K.M."/>
            <person name="Lechner B.E."/>
            <person name="Liimatainen K."/>
            <person name="Lipzen A."/>
            <person name="Lukacs Z."/>
            <person name="Mihaltcheva S."/>
            <person name="Morgado L.N."/>
            <person name="Niskanen T."/>
            <person name="Noordeloos M.E."/>
            <person name="Ohm R.A."/>
            <person name="Ortiz-Santana B."/>
            <person name="Ovrebo C."/>
            <person name="Racz N."/>
            <person name="Riley R."/>
            <person name="Savchenko A."/>
            <person name="Shiryaev A."/>
            <person name="Soop K."/>
            <person name="Spirin V."/>
            <person name="Szebenyi C."/>
            <person name="Tomsovsky M."/>
            <person name="Tulloss R.E."/>
            <person name="Uehling J."/>
            <person name="Grigoriev I.V."/>
            <person name="Vagvolgyi C."/>
            <person name="Papp T."/>
            <person name="Martin F.M."/>
            <person name="Miettinen O."/>
            <person name="Hibbett D.S."/>
            <person name="Nagy L.G."/>
        </authorList>
    </citation>
    <scope>NUCLEOTIDE SEQUENCE [LARGE SCALE GENOMIC DNA]</scope>
    <source>
        <strain evidence="1 2">CBS 309.79</strain>
    </source>
</reference>
<dbReference type="AlphaFoldDB" id="A0A5C3Q6T4"/>
<dbReference type="EMBL" id="ML178849">
    <property type="protein sequence ID" value="TFK97266.1"/>
    <property type="molecule type" value="Genomic_DNA"/>
</dbReference>
<evidence type="ECO:0000313" key="2">
    <source>
        <dbReference type="Proteomes" id="UP000305067"/>
    </source>
</evidence>
<sequence>MRACLSSVIWSPILSSIQHYQLILPFFDFPVAQLHIRGVNTGESARREFHRKLRETTCVQHVDEQLDGYDHVPKTYGAELGRTDIRPWPSTSERHWRMWMMPSSSSLNGRRRLCLGVSWHS</sequence>
<name>A0A5C3Q6T4_9AGAR</name>
<evidence type="ECO:0000313" key="1">
    <source>
        <dbReference type="EMBL" id="TFK97266.1"/>
    </source>
</evidence>